<reference evidence="1 2" key="1">
    <citation type="submission" date="2018-03" db="EMBL/GenBank/DDBJ databases">
        <title>Genomic Encyclopedia of Type Strains, Phase III (KMG-III): the genomes of soil and plant-associated and newly described type strains.</title>
        <authorList>
            <person name="Whitman W."/>
        </authorList>
    </citation>
    <scope>NUCLEOTIDE SEQUENCE [LARGE SCALE GENOMIC DNA]</scope>
    <source>
        <strain evidence="1 2">CGMCC 4.7104</strain>
    </source>
</reference>
<dbReference type="EMBL" id="PVNG01000021">
    <property type="protein sequence ID" value="PRX58956.1"/>
    <property type="molecule type" value="Genomic_DNA"/>
</dbReference>
<evidence type="ECO:0000313" key="1">
    <source>
        <dbReference type="EMBL" id="PRX58956.1"/>
    </source>
</evidence>
<name>A0A2T0MM81_9ACTN</name>
<accession>A0A2T0MM81</accession>
<dbReference type="AlphaFoldDB" id="A0A2T0MM81"/>
<proteinExistence type="predicted"/>
<sequence length="187" mass="19831">MGLMAIKWMIVTQNLYRRLGVKAGMMKTMIGASLLAGSLLVSGAGAAVAQAQPTLGPYGYGGVKLGMTAKQARATGGVVQKMPGGGGCSGWDLKKFRTPKDSVGVYISPRVGLAAIFAAKGMKTPQGIKIGSTLKQVKAAYPRIKKDFDGFYVITVPGNKKAYYNFSVERGKVTEYGIALHKQDCFN</sequence>
<dbReference type="Proteomes" id="UP000238312">
    <property type="component" value="Unassembled WGS sequence"/>
</dbReference>
<evidence type="ECO:0000313" key="2">
    <source>
        <dbReference type="Proteomes" id="UP000238312"/>
    </source>
</evidence>
<comment type="caution">
    <text evidence="1">The sequence shown here is derived from an EMBL/GenBank/DDBJ whole genome shotgun (WGS) entry which is preliminary data.</text>
</comment>
<organism evidence="1 2">
    <name type="scientific">Nonomuraea fuscirosea</name>
    <dbReference type="NCBI Taxonomy" id="1291556"/>
    <lineage>
        <taxon>Bacteria</taxon>
        <taxon>Bacillati</taxon>
        <taxon>Actinomycetota</taxon>
        <taxon>Actinomycetes</taxon>
        <taxon>Streptosporangiales</taxon>
        <taxon>Streptosporangiaceae</taxon>
        <taxon>Nonomuraea</taxon>
    </lineage>
</organism>
<protein>
    <submittedName>
        <fullName evidence="1">Uncharacterized protein</fullName>
    </submittedName>
</protein>
<keyword evidence="2" id="KW-1185">Reference proteome</keyword>
<gene>
    <name evidence="1" type="ORF">B0I32_12160</name>
</gene>